<keyword evidence="2" id="KW-1185">Reference proteome</keyword>
<evidence type="ECO:0000313" key="1">
    <source>
        <dbReference type="EMBL" id="PPQ65069.1"/>
    </source>
</evidence>
<dbReference type="EMBL" id="NHYE01005658">
    <property type="protein sequence ID" value="PPQ65069.1"/>
    <property type="molecule type" value="Genomic_DNA"/>
</dbReference>
<name>A0A409VFP5_9AGAR</name>
<dbReference type="Proteomes" id="UP000284706">
    <property type="component" value="Unassembled WGS sequence"/>
</dbReference>
<organism evidence="1 2">
    <name type="scientific">Gymnopilus dilepis</name>
    <dbReference type="NCBI Taxonomy" id="231916"/>
    <lineage>
        <taxon>Eukaryota</taxon>
        <taxon>Fungi</taxon>
        <taxon>Dikarya</taxon>
        <taxon>Basidiomycota</taxon>
        <taxon>Agaricomycotina</taxon>
        <taxon>Agaricomycetes</taxon>
        <taxon>Agaricomycetidae</taxon>
        <taxon>Agaricales</taxon>
        <taxon>Agaricineae</taxon>
        <taxon>Hymenogastraceae</taxon>
        <taxon>Gymnopilus</taxon>
    </lineage>
</organism>
<protein>
    <submittedName>
        <fullName evidence="1">Uncharacterized protein</fullName>
    </submittedName>
</protein>
<sequence>MRPTVQQKFSLMGKGDATALFTRIRYTRHTTRFVVPYLGEAKIGPTTITMEEWAVKFSVGLTGFAEDFLSVWRDGCHDLSHELAFPDIVPILQWLTQKSFQLRSTTMR</sequence>
<reference evidence="1 2" key="1">
    <citation type="journal article" date="2018" name="Evol. Lett.">
        <title>Horizontal gene cluster transfer increased hallucinogenic mushroom diversity.</title>
        <authorList>
            <person name="Reynolds H.T."/>
            <person name="Vijayakumar V."/>
            <person name="Gluck-Thaler E."/>
            <person name="Korotkin H.B."/>
            <person name="Matheny P.B."/>
            <person name="Slot J.C."/>
        </authorList>
    </citation>
    <scope>NUCLEOTIDE SEQUENCE [LARGE SCALE GENOMIC DNA]</scope>
    <source>
        <strain evidence="1 2">SRW20</strain>
    </source>
</reference>
<dbReference type="AlphaFoldDB" id="A0A409VFP5"/>
<comment type="caution">
    <text evidence="1">The sequence shown here is derived from an EMBL/GenBank/DDBJ whole genome shotgun (WGS) entry which is preliminary data.</text>
</comment>
<dbReference type="InParanoid" id="A0A409VFP5"/>
<proteinExistence type="predicted"/>
<gene>
    <name evidence="1" type="ORF">CVT26_015765</name>
</gene>
<accession>A0A409VFP5</accession>
<evidence type="ECO:0000313" key="2">
    <source>
        <dbReference type="Proteomes" id="UP000284706"/>
    </source>
</evidence>